<proteinExistence type="inferred from homology"/>
<dbReference type="GO" id="GO:0008234">
    <property type="term" value="F:cysteine-type peptidase activity"/>
    <property type="evidence" value="ECO:0007669"/>
    <property type="project" value="UniProtKB-KW"/>
</dbReference>
<name>A0A5J5GFP8_9RHOB</name>
<dbReference type="GO" id="GO:0006508">
    <property type="term" value="P:proteolysis"/>
    <property type="evidence" value="ECO:0007669"/>
    <property type="project" value="UniProtKB-KW"/>
</dbReference>
<dbReference type="PROSITE" id="PS51935">
    <property type="entry name" value="NLPC_P60"/>
    <property type="match status" value="1"/>
</dbReference>
<keyword evidence="3" id="KW-0378">Hydrolase</keyword>
<reference evidence="6 7" key="1">
    <citation type="submission" date="2019-09" db="EMBL/GenBank/DDBJ databases">
        <authorList>
            <person name="Park J.-S."/>
            <person name="Choi H.-J."/>
        </authorList>
    </citation>
    <scope>NUCLEOTIDE SEQUENCE [LARGE SCALE GENOMIC DNA]</scope>
    <source>
        <strain evidence="6 7">176SS1-4</strain>
    </source>
</reference>
<keyword evidence="7" id="KW-1185">Reference proteome</keyword>
<evidence type="ECO:0000313" key="7">
    <source>
        <dbReference type="Proteomes" id="UP000326554"/>
    </source>
</evidence>
<dbReference type="Pfam" id="PF18348">
    <property type="entry name" value="SH3_16"/>
    <property type="match status" value="1"/>
</dbReference>
<accession>A0A5J5GFP8</accession>
<keyword evidence="4" id="KW-0788">Thiol protease</keyword>
<dbReference type="PANTHER" id="PTHR47359:SF3">
    <property type="entry name" value="NLP_P60 DOMAIN-CONTAINING PROTEIN-RELATED"/>
    <property type="match status" value="1"/>
</dbReference>
<dbReference type="RefSeq" id="WP_150446024.1">
    <property type="nucleotide sequence ID" value="NZ_VYQE01000004.1"/>
</dbReference>
<dbReference type="InterPro" id="IPR038765">
    <property type="entry name" value="Papain-like_cys_pep_sf"/>
</dbReference>
<evidence type="ECO:0000313" key="6">
    <source>
        <dbReference type="EMBL" id="KAA9007005.1"/>
    </source>
</evidence>
<organism evidence="6 7">
    <name type="scientific">Histidinibacterium aquaticum</name>
    <dbReference type="NCBI Taxonomy" id="2613962"/>
    <lineage>
        <taxon>Bacteria</taxon>
        <taxon>Pseudomonadati</taxon>
        <taxon>Pseudomonadota</taxon>
        <taxon>Alphaproteobacteria</taxon>
        <taxon>Rhodobacterales</taxon>
        <taxon>Paracoccaceae</taxon>
        <taxon>Histidinibacterium</taxon>
    </lineage>
</organism>
<evidence type="ECO:0000256" key="3">
    <source>
        <dbReference type="ARBA" id="ARBA00022801"/>
    </source>
</evidence>
<comment type="similarity">
    <text evidence="1">Belongs to the peptidase C40 family.</text>
</comment>
<protein>
    <submittedName>
        <fullName evidence="6">NlpC/P60 family protein</fullName>
    </submittedName>
</protein>
<gene>
    <name evidence="6" type="ORF">F3S47_14670</name>
</gene>
<dbReference type="Proteomes" id="UP000326554">
    <property type="component" value="Unassembled WGS sequence"/>
</dbReference>
<dbReference type="PANTHER" id="PTHR47359">
    <property type="entry name" value="PEPTIDOGLYCAN DL-ENDOPEPTIDASE CWLO"/>
    <property type="match status" value="1"/>
</dbReference>
<evidence type="ECO:0000256" key="1">
    <source>
        <dbReference type="ARBA" id="ARBA00007074"/>
    </source>
</evidence>
<dbReference type="InterPro" id="IPR051794">
    <property type="entry name" value="PG_Endopeptidase_C40"/>
</dbReference>
<keyword evidence="2" id="KW-0645">Protease</keyword>
<evidence type="ECO:0000256" key="2">
    <source>
        <dbReference type="ARBA" id="ARBA00022670"/>
    </source>
</evidence>
<dbReference type="Pfam" id="PF00877">
    <property type="entry name" value="NLPC_P60"/>
    <property type="match status" value="1"/>
</dbReference>
<dbReference type="InterPro" id="IPR000064">
    <property type="entry name" value="NLP_P60_dom"/>
</dbReference>
<dbReference type="EMBL" id="VYQE01000004">
    <property type="protein sequence ID" value="KAA9007005.1"/>
    <property type="molecule type" value="Genomic_DNA"/>
</dbReference>
<dbReference type="SUPFAM" id="SSF54001">
    <property type="entry name" value="Cysteine proteinases"/>
    <property type="match status" value="1"/>
</dbReference>
<dbReference type="AlphaFoldDB" id="A0A5J5GFP8"/>
<sequence length="286" mass="30958">MTDRRETPSNGRVAHVSLRGRSEADRFVEGERRRVTAPVTAIRRGPDAGTPRERELVFGEGFLVLDEEGDYAFGMAERDGYVGYVLLGTLGRSAAEPTHRAAVRSYAKARPELKSGEEVMQVSPGALVRVSATHPGGWTEIDDWTGPEGAAFFVPSVHLAPLGKTETDPVAVAERFLGTPYLWGGNSHLGIDCSGLVQVACLACGIPCPGDSDQQEAHLGTRLPEDESLRRGDLVFWPGHVAWVADAARLLHANAHSMSVAYEEIEPALARIDRQGDGPVTSRRRL</sequence>
<feature type="domain" description="NlpC/P60" evidence="5">
    <location>
        <begin position="163"/>
        <end position="286"/>
    </location>
</feature>
<comment type="caution">
    <text evidence="6">The sequence shown here is derived from an EMBL/GenBank/DDBJ whole genome shotgun (WGS) entry which is preliminary data.</text>
</comment>
<evidence type="ECO:0000259" key="5">
    <source>
        <dbReference type="PROSITE" id="PS51935"/>
    </source>
</evidence>
<dbReference type="Gene3D" id="3.90.1720.10">
    <property type="entry name" value="endopeptidase domain like (from Nostoc punctiforme)"/>
    <property type="match status" value="1"/>
</dbReference>
<dbReference type="InterPro" id="IPR041382">
    <property type="entry name" value="SH3_16"/>
</dbReference>
<evidence type="ECO:0000256" key="4">
    <source>
        <dbReference type="ARBA" id="ARBA00022807"/>
    </source>
</evidence>